<name>C5KNQ9_PERM5</name>
<accession>C5KNQ9</accession>
<organism evidence="3">
    <name type="scientific">Perkinsus marinus (strain ATCC 50983 / TXsc)</name>
    <dbReference type="NCBI Taxonomy" id="423536"/>
    <lineage>
        <taxon>Eukaryota</taxon>
        <taxon>Sar</taxon>
        <taxon>Alveolata</taxon>
        <taxon>Perkinsozoa</taxon>
        <taxon>Perkinsea</taxon>
        <taxon>Perkinsida</taxon>
        <taxon>Perkinsidae</taxon>
        <taxon>Perkinsus</taxon>
    </lineage>
</organism>
<gene>
    <name evidence="2" type="ORF">Pmar_PMAR000369</name>
</gene>
<dbReference type="Proteomes" id="UP000007800">
    <property type="component" value="Unassembled WGS sequence"/>
</dbReference>
<keyword evidence="3" id="KW-1185">Reference proteome</keyword>
<dbReference type="InParanoid" id="C5KNQ9"/>
<evidence type="ECO:0000313" key="3">
    <source>
        <dbReference type="Proteomes" id="UP000007800"/>
    </source>
</evidence>
<protein>
    <submittedName>
        <fullName evidence="2">Uncharacterized protein</fullName>
    </submittedName>
</protein>
<evidence type="ECO:0000313" key="2">
    <source>
        <dbReference type="EMBL" id="EER13884.1"/>
    </source>
</evidence>
<dbReference type="GeneID" id="9059386"/>
<sequence>MSNPSNTNGSNEVEVEVSEPATTPVEIALKDDVAMLIKRLAPSAPVAEELCSALAKECLTEAHLLGSLSQQVKDRIGNSVSIAASATLTVVCEEIGAVVKKRRKLNAEIEASRTAIPVGSIVESALKNYQSPLPASLFYGLPSTVVSGIASVKDGCYVNFRDLLGSNDAGSIPADASRDGTATDKPGTTGKGLREDSGTESYAYGRADLVLRRHVPQEHTGFDR</sequence>
<dbReference type="RefSeq" id="XP_002782089.1">
    <property type="nucleotide sequence ID" value="XM_002782043.1"/>
</dbReference>
<dbReference type="EMBL" id="GG674720">
    <property type="protein sequence ID" value="EER13884.1"/>
    <property type="molecule type" value="Genomic_DNA"/>
</dbReference>
<evidence type="ECO:0000256" key="1">
    <source>
        <dbReference type="SAM" id="MobiDB-lite"/>
    </source>
</evidence>
<dbReference type="AlphaFoldDB" id="C5KNQ9"/>
<feature type="region of interest" description="Disordered" evidence="1">
    <location>
        <begin position="171"/>
        <end position="200"/>
    </location>
</feature>
<reference evidence="2 3" key="1">
    <citation type="submission" date="2008-07" db="EMBL/GenBank/DDBJ databases">
        <authorList>
            <person name="El-Sayed N."/>
            <person name="Caler E."/>
            <person name="Inman J."/>
            <person name="Amedeo P."/>
            <person name="Hass B."/>
            <person name="Wortman J."/>
        </authorList>
    </citation>
    <scope>NUCLEOTIDE SEQUENCE [LARGE SCALE GENOMIC DNA]</scope>
    <source>
        <strain evidence="3">ATCC 50983 / TXsc</strain>
    </source>
</reference>
<proteinExistence type="predicted"/>